<dbReference type="InterPro" id="IPR029056">
    <property type="entry name" value="Ribokinase-like"/>
</dbReference>
<dbReference type="InterPro" id="IPR030677">
    <property type="entry name" value="Nnr"/>
</dbReference>
<dbReference type="GO" id="GO:0110051">
    <property type="term" value="P:metabolite repair"/>
    <property type="evidence" value="ECO:0007669"/>
    <property type="project" value="TreeGrafter"/>
</dbReference>
<dbReference type="Gene3D" id="3.40.1190.20">
    <property type="match status" value="1"/>
</dbReference>
<keyword evidence="8 17" id="KW-0521">NADP</keyword>
<protein>
    <recommendedName>
        <fullName evidence="19">Bifunctional NAD(P)H-hydrate repair enzyme</fullName>
    </recommendedName>
    <alternativeName>
        <fullName evidence="19">Nicotinamide nucleotide repair protein</fullName>
    </alternativeName>
    <domain>
        <recommendedName>
            <fullName evidence="19">ADP-dependent (S)-NAD(P)H-hydrate dehydratase</fullName>
            <ecNumber evidence="19">4.2.1.136</ecNumber>
        </recommendedName>
        <alternativeName>
            <fullName evidence="19">ADP-dependent NAD(P)HX dehydratase</fullName>
        </alternativeName>
    </domain>
    <domain>
        <recommendedName>
            <fullName evidence="19">NAD(P)H-hydrate epimerase</fullName>
            <ecNumber evidence="19">5.1.99.6</ecNumber>
        </recommendedName>
    </domain>
</protein>
<gene>
    <name evidence="17" type="primary">nnrD</name>
    <name evidence="18" type="synonym">nnrE</name>
    <name evidence="22" type="ORF">AC731_006095</name>
</gene>
<dbReference type="EMBL" id="CP014646">
    <property type="protein sequence ID" value="AMO36545.1"/>
    <property type="molecule type" value="Genomic_DNA"/>
</dbReference>
<evidence type="ECO:0000256" key="3">
    <source>
        <dbReference type="ARBA" id="ARBA00006001"/>
    </source>
</evidence>
<comment type="function">
    <text evidence="17">Catalyzes the dehydration of the S-form of NAD(P)HX at the expense of ADP, which is converted to AMP. Together with NAD(P)HX epimerase, which catalyzes the epimerization of the S- and R-forms, the enzyme allows the repair of both epimers of NAD(P)HX, a damaged form of NAD(P)H that is a result of enzymatic or heat-dependent hydration.</text>
</comment>
<dbReference type="SUPFAM" id="SSF53613">
    <property type="entry name" value="Ribokinase-like"/>
    <property type="match status" value="1"/>
</dbReference>
<dbReference type="PROSITE" id="PS01050">
    <property type="entry name" value="YJEF_C_2"/>
    <property type="match status" value="1"/>
</dbReference>
<dbReference type="Proteomes" id="UP000036902">
    <property type="component" value="Chromosome"/>
</dbReference>
<proteinExistence type="inferred from homology"/>
<dbReference type="GO" id="GO:0052856">
    <property type="term" value="F:NAD(P)HX epimerase activity"/>
    <property type="evidence" value="ECO:0007669"/>
    <property type="project" value="UniProtKB-UniRule"/>
</dbReference>
<keyword evidence="5 18" id="KW-0479">Metal-binding</keyword>
<comment type="similarity">
    <text evidence="4 19">In the C-terminal section; belongs to the NnrD/CARKD family.</text>
</comment>
<evidence type="ECO:0000256" key="4">
    <source>
        <dbReference type="ARBA" id="ARBA00009524"/>
    </source>
</evidence>
<feature type="binding site" evidence="17">
    <location>
        <position position="313"/>
    </location>
    <ligand>
        <name>(6S)-NADPHX</name>
        <dbReference type="ChEBI" id="CHEBI:64076"/>
    </ligand>
</feature>
<evidence type="ECO:0000256" key="6">
    <source>
        <dbReference type="ARBA" id="ARBA00022741"/>
    </source>
</evidence>
<comment type="function">
    <text evidence="18">Catalyzes the epimerization of the S- and R-forms of NAD(P)HX, a damaged form of NAD(P)H that is a result of enzymatic or heat-dependent hydration. This is a prerequisite for the S-specific NAD(P)H-hydrate dehydratase to allow the repair of both epimers of NAD(P)HX.</text>
</comment>
<evidence type="ECO:0000256" key="7">
    <source>
        <dbReference type="ARBA" id="ARBA00022840"/>
    </source>
</evidence>
<dbReference type="PROSITE" id="PS51385">
    <property type="entry name" value="YJEF_N"/>
    <property type="match status" value="1"/>
</dbReference>
<feature type="binding site" evidence="18">
    <location>
        <position position="125"/>
    </location>
    <ligand>
        <name>K(+)</name>
        <dbReference type="ChEBI" id="CHEBI:29103"/>
    </ligand>
</feature>
<feature type="binding site" evidence="17">
    <location>
        <position position="258"/>
    </location>
    <ligand>
        <name>(6S)-NADPHX</name>
        <dbReference type="ChEBI" id="CHEBI:64076"/>
    </ligand>
</feature>
<evidence type="ECO:0000256" key="18">
    <source>
        <dbReference type="HAMAP-Rule" id="MF_01966"/>
    </source>
</evidence>
<comment type="subunit">
    <text evidence="17">Homotetramer.</text>
</comment>
<organism evidence="22 23">
    <name type="scientific">Thauera humireducens</name>
    <dbReference type="NCBI Taxonomy" id="1134435"/>
    <lineage>
        <taxon>Bacteria</taxon>
        <taxon>Pseudomonadati</taxon>
        <taxon>Pseudomonadota</taxon>
        <taxon>Betaproteobacteria</taxon>
        <taxon>Rhodocyclales</taxon>
        <taxon>Zoogloeaceae</taxon>
        <taxon>Thauera</taxon>
    </lineage>
</organism>
<keyword evidence="7 17" id="KW-0067">ATP-binding</keyword>
<evidence type="ECO:0000256" key="8">
    <source>
        <dbReference type="ARBA" id="ARBA00022857"/>
    </source>
</evidence>
<comment type="catalytic activity">
    <reaction evidence="2 18 19">
        <text>(6R)-NADPHX = (6S)-NADPHX</text>
        <dbReference type="Rhea" id="RHEA:32227"/>
        <dbReference type="ChEBI" id="CHEBI:64076"/>
        <dbReference type="ChEBI" id="CHEBI:64077"/>
        <dbReference type="EC" id="5.1.99.6"/>
    </reaction>
</comment>
<feature type="binding site" evidence="18">
    <location>
        <begin position="60"/>
        <end position="64"/>
    </location>
    <ligand>
        <name>(6S)-NADPHX</name>
        <dbReference type="ChEBI" id="CHEBI:64076"/>
    </ligand>
</feature>
<dbReference type="GO" id="GO:0046496">
    <property type="term" value="P:nicotinamide nucleotide metabolic process"/>
    <property type="evidence" value="ECO:0007669"/>
    <property type="project" value="UniProtKB-UniRule"/>
</dbReference>
<comment type="similarity">
    <text evidence="18">Belongs to the NnrE/AIBP family.</text>
</comment>
<dbReference type="PROSITE" id="PS51383">
    <property type="entry name" value="YJEF_C_3"/>
    <property type="match status" value="1"/>
</dbReference>
<reference evidence="23" key="1">
    <citation type="submission" date="2016-03" db="EMBL/GenBank/DDBJ databases">
        <authorList>
            <person name="Ma C."/>
            <person name="Zhou S."/>
            <person name="Yang G."/>
        </authorList>
    </citation>
    <scope>NUCLEOTIDE SEQUENCE [LARGE SCALE GENOMIC DNA]</scope>
    <source>
        <strain evidence="23">SgZ-1</strain>
    </source>
</reference>
<dbReference type="GO" id="GO:0046872">
    <property type="term" value="F:metal ion binding"/>
    <property type="evidence" value="ECO:0007669"/>
    <property type="project" value="UniProtKB-UniRule"/>
</dbReference>
<dbReference type="SUPFAM" id="SSF64153">
    <property type="entry name" value="YjeF N-terminal domain-like"/>
    <property type="match status" value="1"/>
</dbReference>
<evidence type="ECO:0000256" key="14">
    <source>
        <dbReference type="ARBA" id="ARBA00025153"/>
    </source>
</evidence>
<evidence type="ECO:0000256" key="10">
    <source>
        <dbReference type="ARBA" id="ARBA00023027"/>
    </source>
</evidence>
<feature type="binding site" evidence="17">
    <location>
        <position position="366"/>
    </location>
    <ligand>
        <name>(6S)-NADPHX</name>
        <dbReference type="ChEBI" id="CHEBI:64076"/>
    </ligand>
</feature>
<dbReference type="AlphaFoldDB" id="A0A127K3L2"/>
<name>A0A127K3L2_9RHOO</name>
<feature type="domain" description="YjeF C-terminal" evidence="20">
    <location>
        <begin position="223"/>
        <end position="493"/>
    </location>
</feature>
<keyword evidence="12 17" id="KW-0456">Lyase</keyword>
<keyword evidence="11 18" id="KW-0413">Isomerase</keyword>
<feature type="binding site" evidence="18">
    <location>
        <position position="61"/>
    </location>
    <ligand>
        <name>K(+)</name>
        <dbReference type="ChEBI" id="CHEBI:29103"/>
    </ligand>
</feature>
<dbReference type="GO" id="GO:0005524">
    <property type="term" value="F:ATP binding"/>
    <property type="evidence" value="ECO:0007669"/>
    <property type="project" value="UniProtKB-UniRule"/>
</dbReference>
<evidence type="ECO:0000259" key="20">
    <source>
        <dbReference type="PROSITE" id="PS51383"/>
    </source>
</evidence>
<dbReference type="InterPro" id="IPR017953">
    <property type="entry name" value="Carbohydrate_kinase_pred_CS"/>
</dbReference>
<feature type="binding site" evidence="18">
    <location>
        <position position="158"/>
    </location>
    <ligand>
        <name>(6S)-NADPHX</name>
        <dbReference type="ChEBI" id="CHEBI:64076"/>
    </ligand>
</feature>
<dbReference type="NCBIfam" id="TIGR00197">
    <property type="entry name" value="yjeF_nterm"/>
    <property type="match status" value="1"/>
</dbReference>
<dbReference type="Gene3D" id="3.40.50.10260">
    <property type="entry name" value="YjeF N-terminal domain"/>
    <property type="match status" value="1"/>
</dbReference>
<dbReference type="InterPro" id="IPR000631">
    <property type="entry name" value="CARKD"/>
</dbReference>
<sequence length="518" mass="53594">MYSASRPIYAVAGIREIESKLIPSARPSLMERAGRAAAEDAVRLIMDRPGPILIACGPGNNGGDGFVMARQLAQAGREVQVAFAGDAHALPADAAKACADYLAAGGNMVSDLPAAPAQGWALVVDAIFGIGLKRPVEGRYADWIRTLNAQSSPRMALDVPSGLNADTGQPLGATFRASHTTTFIALKPGLLTNDGPDYCGEINVQRLDIDPPAWLPAAGHAVTPALFRTQLVPRPRNSHKGLYGDAAILGGNAGMVGAALLAGRAALWLGTGRVYVGLLDPNGPAVDFAHPELMLRQASRLPERLSALAIGPGLGTEDASLAELSSALAREIPLVLDADALNLIGRDPQLQAMLAARRAPSVLTPHPAEAGRLLGLTTAAVQADRLQAAIDIAARLHALVVLKGCGSIIATPDGRWFINGTGHPGMASAGMGDVLTGLVVGFLAQGWPAEAALIAGVHLHGAAADRLAREGIGPIGLSASETIDAARGVFNGWLIEAQQGDHREKPRDARPLLSLGAR</sequence>
<evidence type="ECO:0000313" key="22">
    <source>
        <dbReference type="EMBL" id="AMO36545.1"/>
    </source>
</evidence>
<evidence type="ECO:0000256" key="1">
    <source>
        <dbReference type="ARBA" id="ARBA00000013"/>
    </source>
</evidence>
<evidence type="ECO:0000256" key="12">
    <source>
        <dbReference type="ARBA" id="ARBA00023239"/>
    </source>
</evidence>
<comment type="similarity">
    <text evidence="17">Belongs to the NnrD/CARKD family.</text>
</comment>
<evidence type="ECO:0000256" key="19">
    <source>
        <dbReference type="PIRNR" id="PIRNR017184"/>
    </source>
</evidence>
<feature type="domain" description="YjeF N-terminal" evidence="21">
    <location>
        <begin position="14"/>
        <end position="215"/>
    </location>
</feature>
<feature type="binding site" evidence="18">
    <location>
        <position position="161"/>
    </location>
    <ligand>
        <name>K(+)</name>
        <dbReference type="ChEBI" id="CHEBI:29103"/>
    </ligand>
</feature>
<dbReference type="HAMAP" id="MF_01965">
    <property type="entry name" value="NADHX_dehydratase"/>
    <property type="match status" value="1"/>
</dbReference>
<comment type="cofactor">
    <cofactor evidence="18 19">
        <name>K(+)</name>
        <dbReference type="ChEBI" id="CHEBI:29103"/>
    </cofactor>
    <text evidence="18 19">Binds 1 potassium ion per subunit.</text>
</comment>
<dbReference type="HAMAP" id="MF_01966">
    <property type="entry name" value="NADHX_epimerase"/>
    <property type="match status" value="1"/>
</dbReference>
<dbReference type="Pfam" id="PF03853">
    <property type="entry name" value="YjeF_N"/>
    <property type="match status" value="1"/>
</dbReference>
<dbReference type="PANTHER" id="PTHR12592">
    <property type="entry name" value="ATP-DEPENDENT (S)-NAD(P)H-HYDRATE DEHYDRATASE FAMILY MEMBER"/>
    <property type="match status" value="1"/>
</dbReference>
<dbReference type="PANTHER" id="PTHR12592:SF0">
    <property type="entry name" value="ATP-DEPENDENT (S)-NAD(P)H-HYDRATE DEHYDRATASE"/>
    <property type="match status" value="1"/>
</dbReference>
<comment type="catalytic activity">
    <reaction evidence="1 18 19">
        <text>(6R)-NADHX = (6S)-NADHX</text>
        <dbReference type="Rhea" id="RHEA:32215"/>
        <dbReference type="ChEBI" id="CHEBI:64074"/>
        <dbReference type="ChEBI" id="CHEBI:64075"/>
        <dbReference type="EC" id="5.1.99.6"/>
    </reaction>
</comment>
<comment type="function">
    <text evidence="14 19">Bifunctional enzyme that catalyzes the epimerization of the S- and R-forms of NAD(P)HX and the dehydration of the S-form of NAD(P)HX at the expense of ADP, which is converted to AMP. This allows the repair of both epimers of NAD(P)HX, a damaged form of NAD(P)H that is a result of enzymatic or heat-dependent hydration.</text>
</comment>
<feature type="binding site" evidence="17">
    <location>
        <position position="433"/>
    </location>
    <ligand>
        <name>(6S)-NADPHX</name>
        <dbReference type="ChEBI" id="CHEBI:64076"/>
    </ligand>
</feature>
<evidence type="ECO:0000259" key="21">
    <source>
        <dbReference type="PROSITE" id="PS51385"/>
    </source>
</evidence>
<keyword evidence="6 17" id="KW-0547">Nucleotide-binding</keyword>
<keyword evidence="13" id="KW-0511">Multifunctional enzyme</keyword>
<comment type="cofactor">
    <cofactor evidence="17">
        <name>Mg(2+)</name>
        <dbReference type="ChEBI" id="CHEBI:18420"/>
    </cofactor>
</comment>
<evidence type="ECO:0000256" key="16">
    <source>
        <dbReference type="ARBA" id="ARBA00049209"/>
    </source>
</evidence>
<evidence type="ECO:0000313" key="23">
    <source>
        <dbReference type="Proteomes" id="UP000036902"/>
    </source>
</evidence>
<dbReference type="InterPro" id="IPR004443">
    <property type="entry name" value="YjeF_N_dom"/>
</dbReference>
<keyword evidence="10 17" id="KW-0520">NAD</keyword>
<keyword evidence="9 18" id="KW-0630">Potassium</keyword>
<evidence type="ECO:0000256" key="11">
    <source>
        <dbReference type="ARBA" id="ARBA00023235"/>
    </source>
</evidence>
<dbReference type="STRING" id="1134435.AC731_006095"/>
<evidence type="ECO:0000256" key="17">
    <source>
        <dbReference type="HAMAP-Rule" id="MF_01965"/>
    </source>
</evidence>
<feature type="binding site" evidence="18">
    <location>
        <position position="140"/>
    </location>
    <ligand>
        <name>(6S)-NADPHX</name>
        <dbReference type="ChEBI" id="CHEBI:64076"/>
    </ligand>
</feature>
<dbReference type="CDD" id="cd01171">
    <property type="entry name" value="YXKO-related"/>
    <property type="match status" value="1"/>
</dbReference>
<keyword evidence="23" id="KW-1185">Reference proteome</keyword>
<dbReference type="NCBIfam" id="TIGR00196">
    <property type="entry name" value="yjeF_cterm"/>
    <property type="match status" value="1"/>
</dbReference>
<feature type="binding site" evidence="17">
    <location>
        <position position="432"/>
    </location>
    <ligand>
        <name>AMP</name>
        <dbReference type="ChEBI" id="CHEBI:456215"/>
    </ligand>
</feature>
<dbReference type="RefSeq" id="WP_048704070.1">
    <property type="nucleotide sequence ID" value="NZ_CP014646.1"/>
</dbReference>
<evidence type="ECO:0000256" key="5">
    <source>
        <dbReference type="ARBA" id="ARBA00022723"/>
    </source>
</evidence>
<comment type="catalytic activity">
    <reaction evidence="16 17 19">
        <text>(6S)-NADPHX + ADP = AMP + phosphate + NADPH + H(+)</text>
        <dbReference type="Rhea" id="RHEA:32235"/>
        <dbReference type="ChEBI" id="CHEBI:15378"/>
        <dbReference type="ChEBI" id="CHEBI:43474"/>
        <dbReference type="ChEBI" id="CHEBI:57783"/>
        <dbReference type="ChEBI" id="CHEBI:64076"/>
        <dbReference type="ChEBI" id="CHEBI:456215"/>
        <dbReference type="ChEBI" id="CHEBI:456216"/>
        <dbReference type="EC" id="4.2.1.136"/>
    </reaction>
</comment>
<comment type="catalytic activity">
    <reaction evidence="15 17 19">
        <text>(6S)-NADHX + ADP = AMP + phosphate + NADH + H(+)</text>
        <dbReference type="Rhea" id="RHEA:32223"/>
        <dbReference type="ChEBI" id="CHEBI:15378"/>
        <dbReference type="ChEBI" id="CHEBI:43474"/>
        <dbReference type="ChEBI" id="CHEBI:57945"/>
        <dbReference type="ChEBI" id="CHEBI:64074"/>
        <dbReference type="ChEBI" id="CHEBI:456215"/>
        <dbReference type="ChEBI" id="CHEBI:456216"/>
        <dbReference type="EC" id="4.2.1.136"/>
    </reaction>
</comment>
<comment type="similarity">
    <text evidence="3 19">In the N-terminal section; belongs to the NnrE/AIBP family.</text>
</comment>
<dbReference type="GO" id="GO:0052855">
    <property type="term" value="F:ADP-dependent NAD(P)H-hydrate dehydratase activity"/>
    <property type="evidence" value="ECO:0007669"/>
    <property type="project" value="UniProtKB-UniRule"/>
</dbReference>
<dbReference type="EC" id="5.1.99.6" evidence="19"/>
<accession>A0A127K3L2</accession>
<feature type="binding site" evidence="17">
    <location>
        <begin position="403"/>
        <end position="407"/>
    </location>
    <ligand>
        <name>AMP</name>
        <dbReference type="ChEBI" id="CHEBI:456215"/>
    </ligand>
</feature>
<dbReference type="KEGG" id="thu:AC731_006095"/>
<dbReference type="EC" id="4.2.1.136" evidence="19"/>
<evidence type="ECO:0000256" key="9">
    <source>
        <dbReference type="ARBA" id="ARBA00022958"/>
    </source>
</evidence>
<dbReference type="PIRSF" id="PIRSF017184">
    <property type="entry name" value="Nnr"/>
    <property type="match status" value="1"/>
</dbReference>
<evidence type="ECO:0000256" key="15">
    <source>
        <dbReference type="ARBA" id="ARBA00048238"/>
    </source>
</evidence>
<feature type="binding site" evidence="18">
    <location>
        <begin position="129"/>
        <end position="135"/>
    </location>
    <ligand>
        <name>(6S)-NADPHX</name>
        <dbReference type="ChEBI" id="CHEBI:64076"/>
    </ligand>
</feature>
<evidence type="ECO:0000256" key="2">
    <source>
        <dbReference type="ARBA" id="ARBA00000909"/>
    </source>
</evidence>
<dbReference type="Pfam" id="PF01256">
    <property type="entry name" value="Carb_kinase"/>
    <property type="match status" value="1"/>
</dbReference>
<evidence type="ECO:0000256" key="13">
    <source>
        <dbReference type="ARBA" id="ARBA00023268"/>
    </source>
</evidence>
<dbReference type="InterPro" id="IPR036652">
    <property type="entry name" value="YjeF_N_dom_sf"/>
</dbReference>